<evidence type="ECO:0000313" key="1">
    <source>
        <dbReference type="EMBL" id="KPL52114.1"/>
    </source>
</evidence>
<evidence type="ECO:0008006" key="3">
    <source>
        <dbReference type="Google" id="ProtNLM"/>
    </source>
</evidence>
<accession>A0A0P6VNZ7</accession>
<evidence type="ECO:0000313" key="2">
    <source>
        <dbReference type="Proteomes" id="UP000048984"/>
    </source>
</evidence>
<gene>
    <name evidence="1" type="ORF">ABB55_07645</name>
</gene>
<protein>
    <recommendedName>
        <fullName evidence="3">Type III secretion protein</fullName>
    </recommendedName>
</protein>
<reference evidence="1 2" key="1">
    <citation type="submission" date="2015-09" db="EMBL/GenBank/DDBJ databases">
        <authorList>
            <person name="Jackson K.R."/>
            <person name="Lunt B.L."/>
            <person name="Fisher J.N.B."/>
            <person name="Gardner A.V."/>
            <person name="Bailey M.E."/>
            <person name="Deus L.M."/>
            <person name="Earl A.S."/>
            <person name="Gibby P.D."/>
            <person name="Hartmann K.A."/>
            <person name="Liu J.E."/>
            <person name="Manci A.M."/>
            <person name="Nielsen D.A."/>
            <person name="Solomon M.B."/>
            <person name="Breakwell D.P."/>
            <person name="Burnett S.H."/>
            <person name="Grose J.H."/>
        </authorList>
    </citation>
    <scope>NUCLEOTIDE SEQUENCE [LARGE SCALE GENOMIC DNA]</scope>
    <source>
        <strain evidence="1 2">16</strain>
    </source>
</reference>
<dbReference type="Proteomes" id="UP000048984">
    <property type="component" value="Unassembled WGS sequence"/>
</dbReference>
<dbReference type="EMBL" id="LJYW01000001">
    <property type="protein sequence ID" value="KPL52114.1"/>
    <property type="molecule type" value="Genomic_DNA"/>
</dbReference>
<dbReference type="RefSeq" id="WP_054358277.1">
    <property type="nucleotide sequence ID" value="NZ_JAPCYQ010000001.1"/>
</dbReference>
<dbReference type="SUPFAM" id="SSF48452">
    <property type="entry name" value="TPR-like"/>
    <property type="match status" value="1"/>
</dbReference>
<dbReference type="InterPro" id="IPR011990">
    <property type="entry name" value="TPR-like_helical_dom_sf"/>
</dbReference>
<comment type="caution">
    <text evidence="1">The sequence shown here is derived from an EMBL/GenBank/DDBJ whole genome shotgun (WGS) entry which is preliminary data.</text>
</comment>
<dbReference type="STRING" id="665126.ABB55_07645"/>
<proteinExistence type="predicted"/>
<reference evidence="1 2" key="2">
    <citation type="submission" date="2015-10" db="EMBL/GenBank/DDBJ databases">
        <title>Draft Genome Sequence of Prosthecomicrobium hirschii ATCC 27832.</title>
        <authorList>
            <person name="Daniel J."/>
            <person name="Givan S.A."/>
            <person name="Brun Y.V."/>
            <person name="Brown P.J."/>
        </authorList>
    </citation>
    <scope>NUCLEOTIDE SEQUENCE [LARGE SCALE GENOMIC DNA]</scope>
    <source>
        <strain evidence="1 2">16</strain>
    </source>
</reference>
<organism evidence="1 2">
    <name type="scientific">Prosthecodimorpha hirschii</name>
    <dbReference type="NCBI Taxonomy" id="665126"/>
    <lineage>
        <taxon>Bacteria</taxon>
        <taxon>Pseudomonadati</taxon>
        <taxon>Pseudomonadota</taxon>
        <taxon>Alphaproteobacteria</taxon>
        <taxon>Hyphomicrobiales</taxon>
        <taxon>Ancalomicrobiaceae</taxon>
        <taxon>Prosthecodimorpha</taxon>
    </lineage>
</organism>
<dbReference type="Gene3D" id="1.25.40.10">
    <property type="entry name" value="Tetratricopeptide repeat domain"/>
    <property type="match status" value="1"/>
</dbReference>
<keyword evidence="2" id="KW-1185">Reference proteome</keyword>
<dbReference type="AlphaFoldDB" id="A0A0P6VNZ7"/>
<sequence length="192" mass="20651">MAAPAQGDETALGRALGFAPEEVDLLGEIFVEVLGKSGIEAGPIFEKLKRGASLGEAIAVPAGVPRLLYARAHQWFAGGRPDRAESLFRTLCLIEGGKPDNWVGWGICLRIADRLDQAALAFATAASLAPQWPIPPVHQAELAIRRGDWNGARLALDRLDALGEDRLPGELKVEVARFRSALALRTERNARG</sequence>
<dbReference type="OrthoDB" id="7916840at2"/>
<name>A0A0P6VNZ7_9HYPH</name>